<dbReference type="InterPro" id="IPR006283">
    <property type="entry name" value="ThiL-like"/>
</dbReference>
<dbReference type="Proteomes" id="UP001241110">
    <property type="component" value="Unassembled WGS sequence"/>
</dbReference>
<feature type="binding site" evidence="2">
    <location>
        <position position="114"/>
    </location>
    <ligand>
        <name>ATP</name>
        <dbReference type="ChEBI" id="CHEBI:30616"/>
    </ligand>
</feature>
<evidence type="ECO:0000313" key="5">
    <source>
        <dbReference type="Proteomes" id="UP001241110"/>
    </source>
</evidence>
<dbReference type="GO" id="GO:0009228">
    <property type="term" value="P:thiamine biosynthetic process"/>
    <property type="evidence" value="ECO:0007669"/>
    <property type="project" value="UniProtKB-KW"/>
</dbReference>
<dbReference type="CDD" id="cd02194">
    <property type="entry name" value="ThiL"/>
    <property type="match status" value="1"/>
</dbReference>
<dbReference type="AlphaFoldDB" id="A0AAE3QLQ7"/>
<dbReference type="GO" id="GO:0000287">
    <property type="term" value="F:magnesium ion binding"/>
    <property type="evidence" value="ECO:0007669"/>
    <property type="project" value="UniProtKB-UniRule"/>
</dbReference>
<comment type="catalytic activity">
    <reaction evidence="2">
        <text>thiamine phosphate + ATP = thiamine diphosphate + ADP</text>
        <dbReference type="Rhea" id="RHEA:15913"/>
        <dbReference type="ChEBI" id="CHEBI:30616"/>
        <dbReference type="ChEBI" id="CHEBI:37575"/>
        <dbReference type="ChEBI" id="CHEBI:58937"/>
        <dbReference type="ChEBI" id="CHEBI:456216"/>
        <dbReference type="EC" id="2.7.4.16"/>
    </reaction>
</comment>
<gene>
    <name evidence="2 4" type="primary">thiL</name>
    <name evidence="4" type="ORF">QNI16_10850</name>
</gene>
<feature type="binding site" evidence="2">
    <location>
        <position position="237"/>
    </location>
    <ligand>
        <name>ATP</name>
        <dbReference type="ChEBI" id="CHEBI:30616"/>
    </ligand>
</feature>
<dbReference type="GO" id="GO:0009229">
    <property type="term" value="P:thiamine diphosphate biosynthetic process"/>
    <property type="evidence" value="ECO:0007669"/>
    <property type="project" value="UniProtKB-UniRule"/>
</dbReference>
<name>A0AAE3QLQ7_9BACT</name>
<feature type="binding site" evidence="2">
    <location>
        <position position="158"/>
    </location>
    <ligand>
        <name>ATP</name>
        <dbReference type="ChEBI" id="CHEBI:30616"/>
    </ligand>
</feature>
<evidence type="ECO:0000259" key="3">
    <source>
        <dbReference type="Pfam" id="PF00586"/>
    </source>
</evidence>
<feature type="binding site" evidence="2">
    <location>
        <position position="55"/>
    </location>
    <ligand>
        <name>Mg(2+)</name>
        <dbReference type="ChEBI" id="CHEBI:18420"/>
        <label>2</label>
    </ligand>
</feature>
<protein>
    <recommendedName>
        <fullName evidence="2">Thiamine-monophosphate kinase</fullName>
        <shortName evidence="2">TMP kinase</shortName>
        <shortName evidence="2">Thiamine-phosphate kinase</shortName>
        <ecNumber evidence="2">2.7.4.16</ecNumber>
    </recommendedName>
</protein>
<feature type="binding site" evidence="2">
    <location>
        <position position="38"/>
    </location>
    <ligand>
        <name>Mg(2+)</name>
        <dbReference type="ChEBI" id="CHEBI:18420"/>
        <label>4</label>
    </ligand>
</feature>
<comment type="pathway">
    <text evidence="2">Cofactor biosynthesis; thiamine diphosphate biosynthesis; thiamine diphosphate from thiamine phosphate: step 1/1.</text>
</comment>
<dbReference type="Gene3D" id="3.90.650.10">
    <property type="entry name" value="PurM-like C-terminal domain"/>
    <property type="match status" value="1"/>
</dbReference>
<organism evidence="4 5">
    <name type="scientific">Xanthocytophaga flava</name>
    <dbReference type="NCBI Taxonomy" id="3048013"/>
    <lineage>
        <taxon>Bacteria</taxon>
        <taxon>Pseudomonadati</taxon>
        <taxon>Bacteroidota</taxon>
        <taxon>Cytophagia</taxon>
        <taxon>Cytophagales</taxon>
        <taxon>Rhodocytophagaceae</taxon>
        <taxon>Xanthocytophaga</taxon>
    </lineage>
</organism>
<comment type="similarity">
    <text evidence="2">Belongs to the thiamine-monophosphate kinase family.</text>
</comment>
<dbReference type="InterPro" id="IPR036676">
    <property type="entry name" value="PurM-like_C_sf"/>
</dbReference>
<dbReference type="PANTHER" id="PTHR30270">
    <property type="entry name" value="THIAMINE-MONOPHOSPHATE KINASE"/>
    <property type="match status" value="1"/>
</dbReference>
<sequence>MDTTRTELASLGEFGLINHINSRFSLQNPESIKGIGDDAAVIAQDATYYTLLSTDMLVEGVHFDLSYTPLPHLGFKAVAVNVSDIAAMYGIPKQIVIGLAVSNRFSLEAIDAFYEGVKAACDTFKVDLIGGDTTSSRSGLVISISVVGVTEHDKVVYRNTAKPTDIVCVTGDLGAAYLGLQVLEREKQVYMQDPSMQPELTGREYILQRQLRPSARMDIIYELREMGIVPTAMIDVSDGVASDILHICKQSNVGVALFEDKIPIDATAYDTAIELKLDPIVCALNGGEDYELLFTIQQSDYEKIKNHADISLIGYIQEAAKGNELVTKSGNRIALQAQGWTHF</sequence>
<dbReference type="NCBIfam" id="TIGR01379">
    <property type="entry name" value="thiL"/>
    <property type="match status" value="1"/>
</dbReference>
<dbReference type="Pfam" id="PF00586">
    <property type="entry name" value="AIRS"/>
    <property type="match status" value="1"/>
</dbReference>
<feature type="binding site" evidence="2">
    <location>
        <position position="84"/>
    </location>
    <ligand>
        <name>Mg(2+)</name>
        <dbReference type="ChEBI" id="CHEBI:18420"/>
        <label>2</label>
    </ligand>
</feature>
<dbReference type="InterPro" id="IPR036921">
    <property type="entry name" value="PurM-like_N_sf"/>
</dbReference>
<dbReference type="RefSeq" id="WP_313978175.1">
    <property type="nucleotide sequence ID" value="NZ_JASJOS010000004.1"/>
</dbReference>
<dbReference type="PANTHER" id="PTHR30270:SF0">
    <property type="entry name" value="THIAMINE-MONOPHOSPHATE KINASE"/>
    <property type="match status" value="1"/>
</dbReference>
<evidence type="ECO:0000256" key="2">
    <source>
        <dbReference type="HAMAP-Rule" id="MF_02128"/>
    </source>
</evidence>
<reference evidence="4" key="1">
    <citation type="submission" date="2023-05" db="EMBL/GenBank/DDBJ databases">
        <authorList>
            <person name="Zhang X."/>
        </authorList>
    </citation>
    <scope>NUCLEOTIDE SEQUENCE</scope>
    <source>
        <strain evidence="4">YF14B1</strain>
    </source>
</reference>
<proteinExistence type="inferred from homology"/>
<dbReference type="SUPFAM" id="SSF56042">
    <property type="entry name" value="PurM C-terminal domain-like"/>
    <property type="match status" value="1"/>
</dbReference>
<keyword evidence="2" id="KW-0547">Nucleotide-binding</keyword>
<feature type="domain" description="PurM-like N-terminal" evidence="3">
    <location>
        <begin position="36"/>
        <end position="149"/>
    </location>
</feature>
<dbReference type="GO" id="GO:0009030">
    <property type="term" value="F:thiamine-phosphate kinase activity"/>
    <property type="evidence" value="ECO:0007669"/>
    <property type="project" value="UniProtKB-UniRule"/>
</dbReference>
<feature type="binding site" evidence="2">
    <location>
        <position position="54"/>
    </location>
    <ligand>
        <name>Mg(2+)</name>
        <dbReference type="ChEBI" id="CHEBI:18420"/>
        <label>1</label>
    </ligand>
</feature>
<keyword evidence="2 4" id="KW-0808">Transferase</keyword>
<feature type="binding site" evidence="2">
    <location>
        <position position="62"/>
    </location>
    <ligand>
        <name>substrate</name>
    </ligand>
</feature>
<feature type="binding site" evidence="2">
    <location>
        <position position="84"/>
    </location>
    <ligand>
        <name>Mg(2+)</name>
        <dbReference type="ChEBI" id="CHEBI:18420"/>
        <label>4</label>
    </ligand>
</feature>
<keyword evidence="1 2" id="KW-0784">Thiamine biosynthesis</keyword>
<keyword evidence="2" id="KW-0067">ATP-binding</keyword>
<keyword evidence="2 4" id="KW-0418">Kinase</keyword>
<comment type="caution">
    <text evidence="4">The sequence shown here is derived from an EMBL/GenBank/DDBJ whole genome shotgun (WGS) entry which is preliminary data.</text>
</comment>
<accession>A0AAE3QLQ7</accession>
<dbReference type="EMBL" id="JASJOS010000004">
    <property type="protein sequence ID" value="MDJ1480981.1"/>
    <property type="molecule type" value="Genomic_DNA"/>
</dbReference>
<keyword evidence="2" id="KW-0460">Magnesium</keyword>
<feature type="binding site" evidence="2">
    <location>
        <position position="235"/>
    </location>
    <ligand>
        <name>Mg(2+)</name>
        <dbReference type="ChEBI" id="CHEBI:18420"/>
        <label>3</label>
    </ligand>
</feature>
<dbReference type="SUPFAM" id="SSF55326">
    <property type="entry name" value="PurM N-terminal domain-like"/>
    <property type="match status" value="1"/>
</dbReference>
<feature type="binding site" evidence="2">
    <location>
        <position position="53"/>
    </location>
    <ligand>
        <name>Mg(2+)</name>
        <dbReference type="ChEBI" id="CHEBI:18420"/>
        <label>4</label>
    </ligand>
</feature>
<dbReference type="PIRSF" id="PIRSF005303">
    <property type="entry name" value="Thiam_monoph_kin"/>
    <property type="match status" value="1"/>
</dbReference>
<dbReference type="Gene3D" id="3.30.1330.10">
    <property type="entry name" value="PurM-like, N-terminal domain"/>
    <property type="match status" value="1"/>
</dbReference>
<feature type="binding site" evidence="2">
    <location>
        <position position="132"/>
    </location>
    <ligand>
        <name>Mg(2+)</name>
        <dbReference type="ChEBI" id="CHEBI:18420"/>
        <label>1</label>
    </ligand>
</feature>
<feature type="binding site" evidence="2">
    <location>
        <position position="55"/>
    </location>
    <ligand>
        <name>Mg(2+)</name>
        <dbReference type="ChEBI" id="CHEBI:18420"/>
        <label>1</label>
    </ligand>
</feature>
<keyword evidence="2" id="KW-0479">Metal-binding</keyword>
<dbReference type="GO" id="GO:0005524">
    <property type="term" value="F:ATP binding"/>
    <property type="evidence" value="ECO:0007669"/>
    <property type="project" value="UniProtKB-UniRule"/>
</dbReference>
<evidence type="ECO:0000313" key="4">
    <source>
        <dbReference type="EMBL" id="MDJ1480981.1"/>
    </source>
</evidence>
<feature type="binding site" evidence="2">
    <location>
        <position position="38"/>
    </location>
    <ligand>
        <name>Mg(2+)</name>
        <dbReference type="ChEBI" id="CHEBI:18420"/>
        <label>3</label>
    </ligand>
</feature>
<comment type="miscellaneous">
    <text evidence="2">Reaction mechanism of ThiL seems to utilize a direct, inline transfer of the gamma-phosphate of ATP to TMP rather than a phosphorylated enzyme intermediate.</text>
</comment>
<comment type="function">
    <text evidence="2">Catalyzes the ATP-dependent phosphorylation of thiamine-monophosphate (TMP) to form thiamine-pyrophosphate (TPP), the active form of vitamin B1.</text>
</comment>
<feature type="binding site" evidence="2">
    <location>
        <position position="288"/>
    </location>
    <ligand>
        <name>substrate</name>
    </ligand>
</feature>
<dbReference type="HAMAP" id="MF_02128">
    <property type="entry name" value="TMP_kinase"/>
    <property type="match status" value="1"/>
</dbReference>
<dbReference type="EC" id="2.7.4.16" evidence="2"/>
<dbReference type="InterPro" id="IPR016188">
    <property type="entry name" value="PurM-like_N"/>
</dbReference>
<feature type="binding site" evidence="2">
    <location>
        <position position="340"/>
    </location>
    <ligand>
        <name>substrate</name>
    </ligand>
</feature>
<feature type="binding site" evidence="2">
    <location>
        <begin position="131"/>
        <end position="132"/>
    </location>
    <ligand>
        <name>ATP</name>
        <dbReference type="ChEBI" id="CHEBI:30616"/>
    </ligand>
</feature>
<evidence type="ECO:0000256" key="1">
    <source>
        <dbReference type="ARBA" id="ARBA00022977"/>
    </source>
</evidence>
<feature type="binding site" evidence="2">
    <location>
        <position position="84"/>
    </location>
    <ligand>
        <name>Mg(2+)</name>
        <dbReference type="ChEBI" id="CHEBI:18420"/>
        <label>3</label>
    </ligand>
</feature>
<feature type="binding site" evidence="2">
    <location>
        <position position="238"/>
    </location>
    <ligand>
        <name>Mg(2+)</name>
        <dbReference type="ChEBI" id="CHEBI:18420"/>
        <label>5</label>
    </ligand>
</feature>